<organism evidence="1">
    <name type="scientific">Medicago truncatula</name>
    <name type="common">Barrel medic</name>
    <name type="synonym">Medicago tribuloides</name>
    <dbReference type="NCBI Taxonomy" id="3880"/>
    <lineage>
        <taxon>Eukaryota</taxon>
        <taxon>Viridiplantae</taxon>
        <taxon>Streptophyta</taxon>
        <taxon>Embryophyta</taxon>
        <taxon>Tracheophyta</taxon>
        <taxon>Spermatophyta</taxon>
        <taxon>Magnoliopsida</taxon>
        <taxon>eudicotyledons</taxon>
        <taxon>Gunneridae</taxon>
        <taxon>Pentapetalae</taxon>
        <taxon>rosids</taxon>
        <taxon>fabids</taxon>
        <taxon>Fabales</taxon>
        <taxon>Fabaceae</taxon>
        <taxon>Papilionoideae</taxon>
        <taxon>50 kb inversion clade</taxon>
        <taxon>NPAAA clade</taxon>
        <taxon>Hologalegina</taxon>
        <taxon>IRL clade</taxon>
        <taxon>Trifolieae</taxon>
        <taxon>Medicago</taxon>
    </lineage>
</organism>
<reference evidence="1" key="1">
    <citation type="submission" date="2012-05" db="EMBL/GenBank/DDBJ databases">
        <authorList>
            <person name="Krishnakumar V."/>
            <person name="Cheung F."/>
            <person name="Xiao Y."/>
            <person name="Chan A."/>
            <person name="Moskal W.A."/>
            <person name="Town C.D."/>
        </authorList>
    </citation>
    <scope>NUCLEOTIDE SEQUENCE</scope>
</reference>
<protein>
    <submittedName>
        <fullName evidence="1">Uncharacterized protein</fullName>
    </submittedName>
</protein>
<evidence type="ECO:0000313" key="1">
    <source>
        <dbReference type="EMBL" id="AFK47014.1"/>
    </source>
</evidence>
<dbReference type="EMBL" id="BT147220">
    <property type="protein sequence ID" value="AFK47014.1"/>
    <property type="molecule type" value="mRNA"/>
</dbReference>
<proteinExistence type="evidence at transcript level"/>
<sequence>MLAKFWRTTRRWANVEYLLVSFLRGSSPCMLSFSHLWQKQKQLHRCLKNSLFRMSGWSRNLSKVCRLDKTGMQGLRLSN</sequence>
<dbReference type="AlphaFoldDB" id="I3T3C2"/>
<accession>I3T3C2</accession>
<name>I3T3C2_MEDTR</name>